<comment type="caution">
    <text evidence="2">The sequence shown here is derived from an EMBL/GenBank/DDBJ whole genome shotgun (WGS) entry which is preliminary data.</text>
</comment>
<dbReference type="EMBL" id="JAHRIM010020760">
    <property type="protein sequence ID" value="MEQ2262709.1"/>
    <property type="molecule type" value="Genomic_DNA"/>
</dbReference>
<evidence type="ECO:0000313" key="2">
    <source>
        <dbReference type="EMBL" id="MEQ2262709.1"/>
    </source>
</evidence>
<protein>
    <submittedName>
        <fullName evidence="2">Uncharacterized protein</fullName>
    </submittedName>
</protein>
<evidence type="ECO:0000256" key="1">
    <source>
        <dbReference type="SAM" id="MobiDB-lite"/>
    </source>
</evidence>
<organism evidence="2 3">
    <name type="scientific">Xenotaenia resolanae</name>
    <dbReference type="NCBI Taxonomy" id="208358"/>
    <lineage>
        <taxon>Eukaryota</taxon>
        <taxon>Metazoa</taxon>
        <taxon>Chordata</taxon>
        <taxon>Craniata</taxon>
        <taxon>Vertebrata</taxon>
        <taxon>Euteleostomi</taxon>
        <taxon>Actinopterygii</taxon>
        <taxon>Neopterygii</taxon>
        <taxon>Teleostei</taxon>
        <taxon>Neoteleostei</taxon>
        <taxon>Acanthomorphata</taxon>
        <taxon>Ovalentaria</taxon>
        <taxon>Atherinomorphae</taxon>
        <taxon>Cyprinodontiformes</taxon>
        <taxon>Goodeidae</taxon>
        <taxon>Xenotaenia</taxon>
    </lineage>
</organism>
<feature type="region of interest" description="Disordered" evidence="1">
    <location>
        <begin position="33"/>
        <end position="71"/>
    </location>
</feature>
<gene>
    <name evidence="2" type="ORF">XENORESO_019682</name>
</gene>
<feature type="compositionally biased region" description="Basic and acidic residues" evidence="1">
    <location>
        <begin position="36"/>
        <end position="49"/>
    </location>
</feature>
<keyword evidence="3" id="KW-1185">Reference proteome</keyword>
<sequence>MFDEIEKSEEEDQVAQFYKDIATYIQKLECQSEEEPPVKESVRQKDLRDTIPCASSGHTTDYSPKIQPEPTRSLQEVTFRREFKICGKSERVGRRISYPILA</sequence>
<evidence type="ECO:0000313" key="3">
    <source>
        <dbReference type="Proteomes" id="UP001444071"/>
    </source>
</evidence>
<accession>A0ABV0W0J3</accession>
<proteinExistence type="predicted"/>
<dbReference type="Proteomes" id="UP001444071">
    <property type="component" value="Unassembled WGS sequence"/>
</dbReference>
<name>A0ABV0W0J3_9TELE</name>
<reference evidence="2 3" key="1">
    <citation type="submission" date="2021-06" db="EMBL/GenBank/DDBJ databases">
        <authorList>
            <person name="Palmer J.M."/>
        </authorList>
    </citation>
    <scope>NUCLEOTIDE SEQUENCE [LARGE SCALE GENOMIC DNA]</scope>
    <source>
        <strain evidence="2 3">XR_2019</strain>
        <tissue evidence="2">Muscle</tissue>
    </source>
</reference>